<dbReference type="AlphaFoldDB" id="N6TUY9"/>
<dbReference type="EMBL" id="AQHN01000089">
    <property type="protein sequence ID" value="ENN84294.1"/>
    <property type="molecule type" value="Genomic_DNA"/>
</dbReference>
<accession>N6TUY9</accession>
<sequence>MIIERIFMRHRRIDEITGCGVQHALRLAGGTGRVEDEERILGLHLCRRTIRLRLDGFLVIPKVTAGFPGDLAAGAAHDEDVLDRDLLLGGDLDRRIGIFLQRNGFTTAHAFVAGDDEGGFAIDDAAAERFGRKAAEDDGMHRTDAGASEHRIGRLRDHRHIDGDAIALLDAVLL</sequence>
<evidence type="ECO:0000313" key="2">
    <source>
        <dbReference type="Proteomes" id="UP000012429"/>
    </source>
</evidence>
<organism evidence="1 2">
    <name type="scientific">Rhizobium freirei PRF 81</name>
    <dbReference type="NCBI Taxonomy" id="363754"/>
    <lineage>
        <taxon>Bacteria</taxon>
        <taxon>Pseudomonadati</taxon>
        <taxon>Pseudomonadota</taxon>
        <taxon>Alphaproteobacteria</taxon>
        <taxon>Hyphomicrobiales</taxon>
        <taxon>Rhizobiaceae</taxon>
        <taxon>Rhizobium/Agrobacterium group</taxon>
        <taxon>Rhizobium</taxon>
    </lineage>
</organism>
<evidence type="ECO:0000313" key="1">
    <source>
        <dbReference type="EMBL" id="ENN84294.1"/>
    </source>
</evidence>
<proteinExistence type="predicted"/>
<keyword evidence="2" id="KW-1185">Reference proteome</keyword>
<protein>
    <submittedName>
        <fullName evidence="1">Uncharacterized protein</fullName>
    </submittedName>
</protein>
<name>N6TUY9_9HYPH</name>
<reference evidence="1 2" key="1">
    <citation type="journal article" date="2012" name="BMC Genomics">
        <title>Genomic basis of broad host range and environmental adaptability of Rhizobium tropici CIAT 899 and Rhizobium sp. PRF 81 which are used in inoculants for common bean (Phaseolus vulgaris L.).</title>
        <authorList>
            <person name="Ormeno-Orrillo E."/>
            <person name="Menna P."/>
            <person name="Almeida L.G."/>
            <person name="Ollero F.J."/>
            <person name="Nicolas M.F."/>
            <person name="Pains Rodrigues E."/>
            <person name="Shigueyoshi Nakatani A."/>
            <person name="Silva Batista J.S."/>
            <person name="Oliveira Chueire L.M."/>
            <person name="Souza R.C."/>
            <person name="Ribeiro Vasconcelos A.T."/>
            <person name="Megias M."/>
            <person name="Hungria M."/>
            <person name="Martinez-Romero E."/>
        </authorList>
    </citation>
    <scope>NUCLEOTIDE SEQUENCE [LARGE SCALE GENOMIC DNA]</scope>
    <source>
        <strain evidence="1 2">PRF 81</strain>
    </source>
</reference>
<comment type="caution">
    <text evidence="1">The sequence shown here is derived from an EMBL/GenBank/DDBJ whole genome shotgun (WGS) entry which is preliminary data.</text>
</comment>
<gene>
    <name evidence="1" type="ORF">RHSP_76207</name>
</gene>
<dbReference type="Proteomes" id="UP000012429">
    <property type="component" value="Unassembled WGS sequence"/>
</dbReference>
<dbReference type="AntiFam" id="ANF00075">
    <property type="entry name" value="Shadow ORF (opposite prpE)"/>
</dbReference>